<dbReference type="PRINTS" id="PR01438">
    <property type="entry name" value="UNVRSLSTRESS"/>
</dbReference>
<reference evidence="3" key="1">
    <citation type="journal article" date="2014" name="Int. J. Syst. Evol. Microbiol.">
        <title>Complete genome sequence of Corynebacterium casei LMG S-19264T (=DSM 44701T), isolated from a smear-ripened cheese.</title>
        <authorList>
            <consortium name="US DOE Joint Genome Institute (JGI-PGF)"/>
            <person name="Walter F."/>
            <person name="Albersmeier A."/>
            <person name="Kalinowski J."/>
            <person name="Ruckert C."/>
        </authorList>
    </citation>
    <scope>NUCLEOTIDE SEQUENCE</scope>
    <source>
        <strain evidence="3">CGMCC 4.7368</strain>
    </source>
</reference>
<dbReference type="Proteomes" id="UP000646523">
    <property type="component" value="Unassembled WGS sequence"/>
</dbReference>
<comment type="similarity">
    <text evidence="1">Belongs to the universal stress protein A family.</text>
</comment>
<evidence type="ECO:0000313" key="4">
    <source>
        <dbReference type="Proteomes" id="UP000646523"/>
    </source>
</evidence>
<dbReference type="InterPro" id="IPR006016">
    <property type="entry name" value="UspA"/>
</dbReference>
<protein>
    <submittedName>
        <fullName evidence="3">Universal stress protein</fullName>
    </submittedName>
</protein>
<feature type="domain" description="UspA" evidence="2">
    <location>
        <begin position="1"/>
        <end position="138"/>
    </location>
</feature>
<dbReference type="AlphaFoldDB" id="A0A917Z003"/>
<dbReference type="InterPro" id="IPR006015">
    <property type="entry name" value="Universal_stress_UspA"/>
</dbReference>
<dbReference type="EMBL" id="BMNH01000007">
    <property type="protein sequence ID" value="GGO69253.1"/>
    <property type="molecule type" value="Genomic_DNA"/>
</dbReference>
<comment type="caution">
    <text evidence="3">The sequence shown here is derived from an EMBL/GenBank/DDBJ whole genome shotgun (WGS) entry which is preliminary data.</text>
</comment>
<organism evidence="3 4">
    <name type="scientific">Nonomuraea cavernae</name>
    <dbReference type="NCBI Taxonomy" id="2045107"/>
    <lineage>
        <taxon>Bacteria</taxon>
        <taxon>Bacillati</taxon>
        <taxon>Actinomycetota</taxon>
        <taxon>Actinomycetes</taxon>
        <taxon>Streptosporangiales</taxon>
        <taxon>Streptosporangiaceae</taxon>
        <taxon>Nonomuraea</taxon>
    </lineage>
</organism>
<dbReference type="Pfam" id="PF00582">
    <property type="entry name" value="Usp"/>
    <property type="match status" value="2"/>
</dbReference>
<dbReference type="PANTHER" id="PTHR46553">
    <property type="entry name" value="ADENINE NUCLEOTIDE ALPHA HYDROLASES-LIKE SUPERFAMILY PROTEIN"/>
    <property type="match status" value="1"/>
</dbReference>
<proteinExistence type="inferred from homology"/>
<dbReference type="PANTHER" id="PTHR46553:SF3">
    <property type="entry name" value="ADENINE NUCLEOTIDE ALPHA HYDROLASES-LIKE SUPERFAMILY PROTEIN"/>
    <property type="match status" value="1"/>
</dbReference>
<dbReference type="RefSeq" id="WP_189124688.1">
    <property type="nucleotide sequence ID" value="NZ_BMNH01000007.1"/>
</dbReference>
<evidence type="ECO:0000259" key="2">
    <source>
        <dbReference type="Pfam" id="PF00582"/>
    </source>
</evidence>
<gene>
    <name evidence="3" type="ORF">GCM10012289_29920</name>
</gene>
<keyword evidence="4" id="KW-1185">Reference proteome</keyword>
<feature type="domain" description="UspA" evidence="2">
    <location>
        <begin position="148"/>
        <end position="282"/>
    </location>
</feature>
<dbReference type="InterPro" id="IPR014729">
    <property type="entry name" value="Rossmann-like_a/b/a_fold"/>
</dbReference>
<dbReference type="SUPFAM" id="SSF52402">
    <property type="entry name" value="Adenine nucleotide alpha hydrolases-like"/>
    <property type="match status" value="2"/>
</dbReference>
<sequence length="288" mass="30319">MSRPIVVGVDGSESAKAALDWAIDDAARRARPLRIVHVREPWKSERPFTKAHEEHTRSEQEARLLAASEAHARTRAPGLNVTTAHLTGAVTERLLTESETADTLVVGNRGLGGFAGLVLGSVGLHLAGHAHSPLVIVRAPAHAGNGEVVAAYDGSDDADAALEYALKQAAAIGARVLVVYAERYPSLGPQGAGYGPLLAGAFADMKTEIRQRLVPWREKYPGVEIVESIVEGHPVPILAAASRTADLIVIGPHGLGGFASAVLGSVTHGVIHRVHCPVAVIRAPWRPS</sequence>
<name>A0A917Z003_9ACTN</name>
<evidence type="ECO:0000313" key="3">
    <source>
        <dbReference type="EMBL" id="GGO69253.1"/>
    </source>
</evidence>
<accession>A0A917Z003</accession>
<dbReference type="Gene3D" id="3.40.50.620">
    <property type="entry name" value="HUPs"/>
    <property type="match status" value="2"/>
</dbReference>
<evidence type="ECO:0000256" key="1">
    <source>
        <dbReference type="ARBA" id="ARBA00008791"/>
    </source>
</evidence>
<reference evidence="3" key="2">
    <citation type="submission" date="2020-09" db="EMBL/GenBank/DDBJ databases">
        <authorList>
            <person name="Sun Q."/>
            <person name="Zhou Y."/>
        </authorList>
    </citation>
    <scope>NUCLEOTIDE SEQUENCE</scope>
    <source>
        <strain evidence="3">CGMCC 4.7368</strain>
    </source>
</reference>